<dbReference type="AlphaFoldDB" id="A0A177LVV5"/>
<evidence type="ECO:0000256" key="4">
    <source>
        <dbReference type="ARBA" id="ARBA00022517"/>
    </source>
</evidence>
<dbReference type="GO" id="GO:0042254">
    <property type="term" value="P:ribosome biogenesis"/>
    <property type="evidence" value="ECO:0007669"/>
    <property type="project" value="UniProtKB-KW"/>
</dbReference>
<dbReference type="GO" id="GO:0005829">
    <property type="term" value="C:cytosol"/>
    <property type="evidence" value="ECO:0007669"/>
    <property type="project" value="TreeGrafter"/>
</dbReference>
<comment type="function">
    <text evidence="1">Plays a role in synthesis, processing and/or stability of 23S rRNA.</text>
</comment>
<dbReference type="PANTHER" id="PTHR38099">
    <property type="entry name" value="LARGE RIBOSOMAL RNA SUBUNIT ACCUMULATION PROTEIN YCED"/>
    <property type="match status" value="1"/>
</dbReference>
<protein>
    <recommendedName>
        <fullName evidence="3">Large ribosomal RNA subunit accumulation protein YceD</fullName>
    </recommendedName>
    <alternativeName>
        <fullName evidence="5">23S rRNA accumulation protein YceD</fullName>
    </alternativeName>
</protein>
<name>A0A177LVV5_METMH</name>
<organism evidence="6 9">
    <name type="scientific">Methylomonas methanica</name>
    <dbReference type="NCBI Taxonomy" id="421"/>
    <lineage>
        <taxon>Bacteria</taxon>
        <taxon>Pseudomonadati</taxon>
        <taxon>Pseudomonadota</taxon>
        <taxon>Gammaproteobacteria</taxon>
        <taxon>Methylococcales</taxon>
        <taxon>Methylococcaceae</taxon>
        <taxon>Methylomonas</taxon>
    </lineage>
</organism>
<dbReference type="Pfam" id="PF02620">
    <property type="entry name" value="YceD"/>
    <property type="match status" value="1"/>
</dbReference>
<dbReference type="RefSeq" id="WP_064010409.1">
    <property type="nucleotide sequence ID" value="NZ_LUUG01000117.1"/>
</dbReference>
<sequence length="172" mass="18780">MSDKFPDHIDPLLFAERRGALSGDIKIAALERLSDSVIDHGGSVSAKIEFGKEGKRIVVAGHIEGVVELECQSCLQALTWPLDIDFKLAVVSSLQEAKQLDDCEPLLLDGDTLSLNAVIEDEILLALPDYPRHEHDCLAHNRSEDADYSATDSQTKANNPFSVLAKLKKTGD</sequence>
<dbReference type="InterPro" id="IPR003772">
    <property type="entry name" value="YceD"/>
</dbReference>
<comment type="caution">
    <text evidence="6">The sequence shown here is derived from an EMBL/GenBank/DDBJ whole genome shotgun (WGS) entry which is preliminary data.</text>
</comment>
<comment type="similarity">
    <text evidence="2">Belongs to the DUF177 domain family.</text>
</comment>
<dbReference type="PANTHER" id="PTHR38099:SF1">
    <property type="entry name" value="LARGE RIBOSOMAL RNA SUBUNIT ACCUMULATION PROTEIN YCED"/>
    <property type="match status" value="1"/>
</dbReference>
<dbReference type="Proteomes" id="UP000078090">
    <property type="component" value="Unassembled WGS sequence"/>
</dbReference>
<evidence type="ECO:0000256" key="5">
    <source>
        <dbReference type="ARBA" id="ARBA00031841"/>
    </source>
</evidence>
<gene>
    <name evidence="6" type="ORF">A1332_04270</name>
    <name evidence="7" type="ORF">A1353_20475</name>
</gene>
<evidence type="ECO:0000256" key="1">
    <source>
        <dbReference type="ARBA" id="ARBA00002868"/>
    </source>
</evidence>
<reference evidence="6 8" key="2">
    <citation type="submission" date="2016-03" db="EMBL/GenBank/DDBJ databases">
        <authorList>
            <person name="Ploux O."/>
        </authorList>
    </citation>
    <scope>NUCLEOTIDE SEQUENCE [LARGE SCALE GENOMIC DNA]</scope>
    <source>
        <strain evidence="6">R-45363</strain>
        <strain evidence="7 8">R-45371</strain>
    </source>
</reference>
<evidence type="ECO:0000256" key="2">
    <source>
        <dbReference type="ARBA" id="ARBA00010740"/>
    </source>
</evidence>
<dbReference type="Proteomes" id="UP000077763">
    <property type="component" value="Unassembled WGS sequence"/>
</dbReference>
<proteinExistence type="inferred from homology"/>
<evidence type="ECO:0000313" key="9">
    <source>
        <dbReference type="Proteomes" id="UP000078090"/>
    </source>
</evidence>
<dbReference type="OrthoDB" id="9786771at2"/>
<reference evidence="9" key="1">
    <citation type="submission" date="2016-03" db="EMBL/GenBank/DDBJ databases">
        <authorList>
            <person name="Heylen K."/>
            <person name="De Vos P."/>
            <person name="Vekeman B."/>
        </authorList>
    </citation>
    <scope>NUCLEOTIDE SEQUENCE [LARGE SCALE GENOMIC DNA]</scope>
    <source>
        <strain evidence="9">R-45363</strain>
    </source>
</reference>
<evidence type="ECO:0000256" key="3">
    <source>
        <dbReference type="ARBA" id="ARBA00015716"/>
    </source>
</evidence>
<dbReference type="InterPro" id="IPR039255">
    <property type="entry name" value="YceD_bac"/>
</dbReference>
<dbReference type="EMBL" id="LUUH01000082">
    <property type="protein sequence ID" value="OAH99481.1"/>
    <property type="molecule type" value="Genomic_DNA"/>
</dbReference>
<evidence type="ECO:0000313" key="6">
    <source>
        <dbReference type="EMBL" id="OAH97621.1"/>
    </source>
</evidence>
<evidence type="ECO:0000313" key="7">
    <source>
        <dbReference type="EMBL" id="OAH99481.1"/>
    </source>
</evidence>
<keyword evidence="4" id="KW-0690">Ribosome biogenesis</keyword>
<accession>A0A177LVV5</accession>
<dbReference type="EMBL" id="LUUG01000117">
    <property type="protein sequence ID" value="OAH97621.1"/>
    <property type="molecule type" value="Genomic_DNA"/>
</dbReference>
<evidence type="ECO:0000313" key="8">
    <source>
        <dbReference type="Proteomes" id="UP000077763"/>
    </source>
</evidence>